<dbReference type="EMBL" id="BMNH01000036">
    <property type="protein sequence ID" value="GGO81365.1"/>
    <property type="molecule type" value="Genomic_DNA"/>
</dbReference>
<evidence type="ECO:0000256" key="5">
    <source>
        <dbReference type="ARBA" id="ARBA00041564"/>
    </source>
</evidence>
<proteinExistence type="inferred from homology"/>
<evidence type="ECO:0000256" key="3">
    <source>
        <dbReference type="ARBA" id="ARBA00012824"/>
    </source>
</evidence>
<reference evidence="7" key="1">
    <citation type="journal article" date="2014" name="Int. J. Syst. Evol. Microbiol.">
        <title>Complete genome sequence of Corynebacterium casei LMG S-19264T (=DSM 44701T), isolated from a smear-ripened cheese.</title>
        <authorList>
            <consortium name="US DOE Joint Genome Institute (JGI-PGF)"/>
            <person name="Walter F."/>
            <person name="Albersmeier A."/>
            <person name="Kalinowski J."/>
            <person name="Ruckert C."/>
        </authorList>
    </citation>
    <scope>NUCLEOTIDE SEQUENCE</scope>
    <source>
        <strain evidence="7">CGMCC 4.7368</strain>
    </source>
</reference>
<organism evidence="7 8">
    <name type="scientific">Nonomuraea cavernae</name>
    <dbReference type="NCBI Taxonomy" id="2045107"/>
    <lineage>
        <taxon>Bacteria</taxon>
        <taxon>Bacillati</taxon>
        <taxon>Actinomycetota</taxon>
        <taxon>Actinomycetes</taxon>
        <taxon>Streptosporangiales</taxon>
        <taxon>Streptosporangiaceae</taxon>
        <taxon>Nonomuraea</taxon>
    </lineage>
</organism>
<evidence type="ECO:0000256" key="1">
    <source>
        <dbReference type="ARBA" id="ARBA00000799"/>
    </source>
</evidence>
<dbReference type="InterPro" id="IPR015890">
    <property type="entry name" value="Chorismate_C"/>
</dbReference>
<keyword evidence="8" id="KW-1185">Reference proteome</keyword>
<evidence type="ECO:0000313" key="8">
    <source>
        <dbReference type="Proteomes" id="UP000646523"/>
    </source>
</evidence>
<name>A0A917ZDJ5_9ACTN</name>
<evidence type="ECO:0000313" key="7">
    <source>
        <dbReference type="EMBL" id="GGO81365.1"/>
    </source>
</evidence>
<dbReference type="GO" id="GO:0009697">
    <property type="term" value="P:salicylic acid biosynthetic process"/>
    <property type="evidence" value="ECO:0007669"/>
    <property type="project" value="TreeGrafter"/>
</dbReference>
<dbReference type="Gene3D" id="3.60.120.10">
    <property type="entry name" value="Anthranilate synthase"/>
    <property type="match status" value="1"/>
</dbReference>
<dbReference type="PANTHER" id="PTHR42839">
    <property type="entry name" value="ISOCHORISMATE SYNTHASE ENTC"/>
    <property type="match status" value="1"/>
</dbReference>
<comment type="similarity">
    <text evidence="2">Belongs to the isochorismate synthase family.</text>
</comment>
<keyword evidence="4" id="KW-0413">Isomerase</keyword>
<dbReference type="InterPro" id="IPR005801">
    <property type="entry name" value="ADC_synthase"/>
</dbReference>
<dbReference type="GO" id="GO:0008909">
    <property type="term" value="F:isochorismate synthase activity"/>
    <property type="evidence" value="ECO:0007669"/>
    <property type="project" value="UniProtKB-EC"/>
</dbReference>
<comment type="catalytic activity">
    <reaction evidence="1">
        <text>chorismate = isochorismate</text>
        <dbReference type="Rhea" id="RHEA:18985"/>
        <dbReference type="ChEBI" id="CHEBI:29748"/>
        <dbReference type="ChEBI" id="CHEBI:29780"/>
        <dbReference type="EC" id="5.4.4.2"/>
    </reaction>
</comment>
<sequence>MTVSTPPPIPMRAPLPGDVPVPLPNGCTPATVVIGTPTHTLLADGDDEQTPLTSPLTALPDQVADALHQPGMVAAGLITFDAEHSRLALSSTPRWSAPLLAPYCFRCRHPSWTITPDPEPAAYLAAVRRAQDMIATGPLRKVVLARSLRLEADRPLTIKELLAHLPSPNARYIYAAPTSEDASLIGASPELLVSRHGRMVATTPMAGSARRSFDPTVDQARALALQTSGKDLHEHRLVVDAVAQALAPFCEHLYVPTRPQVTATPTMWHLSTPITGRLRDPSACSLTLAAALHPTPAVCGSPESLAREVIDALEPVDRGFYAGLVGWQDAAGDGEWALALRCGVVSGTSLRLYAGAGIVADSDPEAELAETSAKFSTLLRALRVHTDL</sequence>
<dbReference type="NCBIfam" id="TIGR00543">
    <property type="entry name" value="isochor_syn"/>
    <property type="match status" value="1"/>
</dbReference>
<dbReference type="InterPro" id="IPR004561">
    <property type="entry name" value="IsoChor_synthase"/>
</dbReference>
<evidence type="ECO:0000256" key="2">
    <source>
        <dbReference type="ARBA" id="ARBA00005297"/>
    </source>
</evidence>
<gene>
    <name evidence="7" type="primary">dhbC</name>
    <name evidence="7" type="ORF">GCM10012289_70170</name>
</gene>
<dbReference type="AlphaFoldDB" id="A0A917ZDJ5"/>
<protein>
    <recommendedName>
        <fullName evidence="3">isochorismate synthase</fullName>
        <ecNumber evidence="3">5.4.4.2</ecNumber>
    </recommendedName>
    <alternativeName>
        <fullName evidence="5">Isochorismate mutase</fullName>
    </alternativeName>
</protein>
<dbReference type="SUPFAM" id="SSF56322">
    <property type="entry name" value="ADC synthase"/>
    <property type="match status" value="1"/>
</dbReference>
<dbReference type="Proteomes" id="UP000646523">
    <property type="component" value="Unassembled WGS sequence"/>
</dbReference>
<dbReference type="Pfam" id="PF00425">
    <property type="entry name" value="Chorismate_bind"/>
    <property type="match status" value="1"/>
</dbReference>
<comment type="caution">
    <text evidence="7">The sequence shown here is derived from an EMBL/GenBank/DDBJ whole genome shotgun (WGS) entry which is preliminary data.</text>
</comment>
<evidence type="ECO:0000259" key="6">
    <source>
        <dbReference type="Pfam" id="PF00425"/>
    </source>
</evidence>
<evidence type="ECO:0000256" key="4">
    <source>
        <dbReference type="ARBA" id="ARBA00023235"/>
    </source>
</evidence>
<dbReference type="EC" id="5.4.4.2" evidence="3"/>
<feature type="domain" description="Chorismate-utilising enzyme C-terminal" evidence="6">
    <location>
        <begin position="121"/>
        <end position="374"/>
    </location>
</feature>
<dbReference type="RefSeq" id="WP_189128532.1">
    <property type="nucleotide sequence ID" value="NZ_BMNH01000036.1"/>
</dbReference>
<dbReference type="PANTHER" id="PTHR42839:SF2">
    <property type="entry name" value="ISOCHORISMATE SYNTHASE ENTC"/>
    <property type="match status" value="1"/>
</dbReference>
<accession>A0A917ZDJ5</accession>
<reference evidence="7" key="2">
    <citation type="submission" date="2020-09" db="EMBL/GenBank/DDBJ databases">
        <authorList>
            <person name="Sun Q."/>
            <person name="Zhou Y."/>
        </authorList>
    </citation>
    <scope>NUCLEOTIDE SEQUENCE</scope>
    <source>
        <strain evidence="7">CGMCC 4.7368</strain>
    </source>
</reference>